<evidence type="ECO:0000256" key="3">
    <source>
        <dbReference type="ARBA" id="ARBA00022691"/>
    </source>
</evidence>
<accession>A0A654KF30</accession>
<proteinExistence type="predicted"/>
<dbReference type="Proteomes" id="UP000007472">
    <property type="component" value="Chromosome"/>
</dbReference>
<evidence type="ECO:0000256" key="1">
    <source>
        <dbReference type="ARBA" id="ARBA00022603"/>
    </source>
</evidence>
<evidence type="ECO:0000256" key="5">
    <source>
        <dbReference type="ARBA" id="ARBA00047422"/>
    </source>
</evidence>
<protein>
    <submittedName>
        <fullName evidence="6">Modification methylase BepI-like protein</fullName>
    </submittedName>
</protein>
<evidence type="ECO:0000313" key="7">
    <source>
        <dbReference type="Proteomes" id="UP000007472"/>
    </source>
</evidence>
<dbReference type="InterPro" id="IPR029063">
    <property type="entry name" value="SAM-dependent_MTases_sf"/>
</dbReference>
<dbReference type="Gene3D" id="3.40.50.150">
    <property type="entry name" value="Vaccinia Virus protein VP39"/>
    <property type="match status" value="1"/>
</dbReference>
<dbReference type="EMBL" id="CP002456">
    <property type="protein sequence ID" value="ADU91027.1"/>
    <property type="molecule type" value="Genomic_DNA"/>
</dbReference>
<dbReference type="AlphaFoldDB" id="A0A654KF30"/>
<comment type="catalytic activity">
    <reaction evidence="5">
        <text>a 2'-deoxycytidine in DNA + S-adenosyl-L-methionine = a 5-methyl-2'-deoxycytidine in DNA + S-adenosyl-L-homocysteine + H(+)</text>
        <dbReference type="Rhea" id="RHEA:13681"/>
        <dbReference type="Rhea" id="RHEA-COMP:11369"/>
        <dbReference type="Rhea" id="RHEA-COMP:11370"/>
        <dbReference type="ChEBI" id="CHEBI:15378"/>
        <dbReference type="ChEBI" id="CHEBI:57856"/>
        <dbReference type="ChEBI" id="CHEBI:59789"/>
        <dbReference type="ChEBI" id="CHEBI:85452"/>
        <dbReference type="ChEBI" id="CHEBI:85454"/>
        <dbReference type="EC" id="2.1.1.37"/>
    </reaction>
</comment>
<gene>
    <name evidence="6" type="ordered locus">TEQUI_0071</name>
</gene>
<dbReference type="PROSITE" id="PS00094">
    <property type="entry name" value="C5_MTASE_1"/>
    <property type="match status" value="1"/>
</dbReference>
<dbReference type="InterPro" id="IPR018117">
    <property type="entry name" value="C5_DNA_meth_AS"/>
</dbReference>
<dbReference type="GO" id="GO:0009307">
    <property type="term" value="P:DNA restriction-modification system"/>
    <property type="evidence" value="ECO:0007669"/>
    <property type="project" value="UniProtKB-KW"/>
</dbReference>
<organism evidence="6 7">
    <name type="scientific">Taylorella equigenitalis (strain MCE9)</name>
    <dbReference type="NCBI Taxonomy" id="937774"/>
    <lineage>
        <taxon>Bacteria</taxon>
        <taxon>Pseudomonadati</taxon>
        <taxon>Pseudomonadota</taxon>
        <taxon>Betaproteobacteria</taxon>
        <taxon>Burkholderiales</taxon>
        <taxon>Alcaligenaceae</taxon>
        <taxon>Taylorella</taxon>
    </lineage>
</organism>
<dbReference type="SUPFAM" id="SSF53335">
    <property type="entry name" value="S-adenosyl-L-methionine-dependent methyltransferases"/>
    <property type="match status" value="1"/>
</dbReference>
<dbReference type="InterPro" id="IPR001525">
    <property type="entry name" value="C5_MeTfrase"/>
</dbReference>
<dbReference type="Pfam" id="PF00145">
    <property type="entry name" value="DNA_methylase"/>
    <property type="match status" value="1"/>
</dbReference>
<evidence type="ECO:0000256" key="2">
    <source>
        <dbReference type="ARBA" id="ARBA00022679"/>
    </source>
</evidence>
<name>A0A654KF30_TAYEM</name>
<dbReference type="GO" id="GO:0003886">
    <property type="term" value="F:DNA (cytosine-5-)-methyltransferase activity"/>
    <property type="evidence" value="ECO:0007669"/>
    <property type="project" value="UniProtKB-EC"/>
</dbReference>
<dbReference type="KEGG" id="teq:TEQUI_0071"/>
<dbReference type="GO" id="GO:0032259">
    <property type="term" value="P:methylation"/>
    <property type="evidence" value="ECO:0007669"/>
    <property type="project" value="UniProtKB-KW"/>
</dbReference>
<sequence>MGFEGGFPILKSQYNINVHPHWKIKDLDKTHILLPKTRFKTVFANDIKPDAKIVWDNYFRRDPSIFKVASIVELVKSHNSELKKIPDSIDVLTGGFPCQDFSVSGKHLGFNSKMSHSNESIVIDSPCLEN</sequence>
<reference evidence="6 7" key="1">
    <citation type="journal article" date="2011" name="J. Bacteriol.">
        <title>Genome sequence of Taylorella equigenitalis MCE9, the causative agent of contagious equine metritis.</title>
        <authorList>
            <person name="Hebert L."/>
            <person name="Moumen B."/>
            <person name="Duquesne F."/>
            <person name="Breuil M.F."/>
            <person name="Laugier C."/>
            <person name="Batto J.M."/>
            <person name="Renault P."/>
            <person name="Petry S."/>
        </authorList>
    </citation>
    <scope>NUCLEOTIDE SEQUENCE [LARGE SCALE GENOMIC DNA]</scope>
    <source>
        <strain evidence="6 7">MCE9</strain>
    </source>
</reference>
<keyword evidence="1 6" id="KW-0489">Methyltransferase</keyword>
<keyword evidence="3" id="KW-0949">S-adenosyl-L-methionine</keyword>
<keyword evidence="2" id="KW-0808">Transferase</keyword>
<evidence type="ECO:0000313" key="6">
    <source>
        <dbReference type="EMBL" id="ADU91027.1"/>
    </source>
</evidence>
<evidence type="ECO:0000256" key="4">
    <source>
        <dbReference type="ARBA" id="ARBA00022747"/>
    </source>
</evidence>
<dbReference type="REBASE" id="80859">
    <property type="entry name" value="M.TeqORF69P"/>
</dbReference>
<keyword evidence="4" id="KW-0680">Restriction system</keyword>